<keyword evidence="4" id="KW-1003">Cell membrane</keyword>
<dbReference type="GO" id="GO:0071766">
    <property type="term" value="P:Actinobacterium-type cell wall biogenesis"/>
    <property type="evidence" value="ECO:0007669"/>
    <property type="project" value="InterPro"/>
</dbReference>
<evidence type="ECO:0000256" key="5">
    <source>
        <dbReference type="ARBA" id="ARBA00022676"/>
    </source>
</evidence>
<dbReference type="InterPro" id="IPR040920">
    <property type="entry name" value="Arabino_trans_N"/>
</dbReference>
<feature type="transmembrane region" description="Helical" evidence="12">
    <location>
        <begin position="632"/>
        <end position="652"/>
    </location>
</feature>
<keyword evidence="5 16" id="KW-0328">Glycosyltransferase</keyword>
<dbReference type="Gene3D" id="3.40.190.160">
    <property type="match status" value="1"/>
</dbReference>
<dbReference type="Gene3D" id="2.60.120.940">
    <property type="entry name" value="EmbC, C-terminal domain, subdomain 2"/>
    <property type="match status" value="1"/>
</dbReference>
<evidence type="ECO:0000259" key="13">
    <source>
        <dbReference type="Pfam" id="PF04602"/>
    </source>
</evidence>
<evidence type="ECO:0000256" key="12">
    <source>
        <dbReference type="SAM" id="Phobius"/>
    </source>
</evidence>
<feature type="transmembrane region" description="Helical" evidence="12">
    <location>
        <begin position="368"/>
        <end position="387"/>
    </location>
</feature>
<feature type="region of interest" description="Disordered" evidence="11">
    <location>
        <begin position="1030"/>
        <end position="1058"/>
    </location>
</feature>
<dbReference type="InterPro" id="IPR007680">
    <property type="entry name" value="Arabino_trans_central"/>
</dbReference>
<dbReference type="Proteomes" id="UP000584374">
    <property type="component" value="Unassembled WGS sequence"/>
</dbReference>
<evidence type="ECO:0000313" key="16">
    <source>
        <dbReference type="EMBL" id="MBB5157967.1"/>
    </source>
</evidence>
<dbReference type="GO" id="GO:0005886">
    <property type="term" value="C:plasma membrane"/>
    <property type="evidence" value="ECO:0007669"/>
    <property type="project" value="UniProtKB-SubCell"/>
</dbReference>
<feature type="transmembrane region" description="Helical" evidence="12">
    <location>
        <begin position="438"/>
        <end position="459"/>
    </location>
</feature>
<feature type="transmembrane region" description="Helical" evidence="12">
    <location>
        <begin position="590"/>
        <end position="612"/>
    </location>
</feature>
<dbReference type="Pfam" id="PF04602">
    <property type="entry name" value="Arabinose_trans"/>
    <property type="match status" value="1"/>
</dbReference>
<evidence type="ECO:0000256" key="9">
    <source>
        <dbReference type="ARBA" id="ARBA00023136"/>
    </source>
</evidence>
<dbReference type="InterPro" id="IPR032731">
    <property type="entry name" value="Arabino_trans_C"/>
</dbReference>
<keyword evidence="10" id="KW-0961">Cell wall biogenesis/degradation</keyword>
<feature type="transmembrane region" description="Helical" evidence="12">
    <location>
        <begin position="204"/>
        <end position="221"/>
    </location>
</feature>
<evidence type="ECO:0000256" key="2">
    <source>
        <dbReference type="ARBA" id="ARBA00004651"/>
    </source>
</evidence>
<feature type="transmembrane region" description="Helical" evidence="12">
    <location>
        <begin position="242"/>
        <end position="262"/>
    </location>
</feature>
<gene>
    <name evidence="16" type="ORF">BJ970_005566</name>
</gene>
<feature type="domain" description="Arabinosyltransferas concanavalin like" evidence="15">
    <location>
        <begin position="43"/>
        <end position="194"/>
    </location>
</feature>
<dbReference type="EC" id="2.4.2.-" evidence="16"/>
<feature type="transmembrane region" description="Helical" evidence="12">
    <location>
        <begin position="505"/>
        <end position="525"/>
    </location>
</feature>
<evidence type="ECO:0000256" key="10">
    <source>
        <dbReference type="ARBA" id="ARBA00023316"/>
    </source>
</evidence>
<comment type="similarity">
    <text evidence="3">Belongs to the emb family.</text>
</comment>
<feature type="domain" description="Arabinosyltransferase C-terminal" evidence="14">
    <location>
        <begin position="778"/>
        <end position="1027"/>
    </location>
</feature>
<evidence type="ECO:0000256" key="3">
    <source>
        <dbReference type="ARBA" id="ARBA00008195"/>
    </source>
</evidence>
<evidence type="ECO:0000256" key="11">
    <source>
        <dbReference type="SAM" id="MobiDB-lite"/>
    </source>
</evidence>
<dbReference type="InterPro" id="IPR027451">
    <property type="entry name" value="EmbABC_dom1"/>
</dbReference>
<dbReference type="Gene3D" id="2.60.120.610">
    <property type="entry name" value="arabinofuranosyltransferase like domain"/>
    <property type="match status" value="1"/>
</dbReference>
<keyword evidence="6 16" id="KW-0808">Transferase</keyword>
<keyword evidence="9 12" id="KW-0472">Membrane</keyword>
<sequence length="1058" mass="113012">MTQRSVQVTRRDPASKAARRWAAVLGLFSTLLALAVPFLPVNHDITTLQWPTAQGTKPVSAPLVSQAPLWLTAEVPCAAARSLDARIDGPGVLVATNAPSSEYGGMTGLSLQIDSGQVALWSKGQQVGTAVLPAGDCAISVRSDASGTQASVGGRPLAAVPGDKRPQLTGIYSQLDSTVDDVRGLAFQARVDDRFASHATPLKVTVMVLAVLSFLGSMVALRRLELRRPPRYVPPRWWRPKFRDIVVLGVLGVWWLIGAMTADDGYILTMLRAADSAGYITNYFRWFGNPESPFGWFYELYALWVQISPATPWVRLPALFLGVVSWVLISRGVLPRLGQQVRRSESAGWAAAAVFLAFWLPYNNGLRPEPVVVVFLLLAMCAVERAVATRRLTPAALGLVAATLGLGANPHGMAAVLPFVVAAKPLLQTLWRRMRECGALPVLAPVVAAGLVILVGVFFDQTLQSVLDSVALKTKFGPNEQWYEELSRYNRLFGPWPDGSLTRRFPVLLLVLCVAASAVVLLRRGRIRGAALGPSRRLLAVAALCFVVLAVTPTKHTHHFGILAGVGAVVAALTALATSAAVLRSRRNRAGFFAGLMVICAFSVTGTNSWWYVSGWGVPWFDRAPSLDGRSASTYFLVAAAFAGVVALIEHLRHDELPVTTPDARRRVLRLGAAPLTITCAILLVGEVTLFATGMQKQRGGYSLGADNLKQLAGSSCGLSDYVGVETDPRRGVLTVSPNQPESGSVVAASQVAGAKSAGYLAATSTGFHRFGYPQDKHWTPPFGFGGDDAPVWGSYTEDSPATGELRTPWYDLPPQATSGAAPVVLSFGGNTTGANSLRLEWGRDTPHGFEILGSGDAAQDSGMWWDRRFVVDGATKVRVLAVDQKIDAPGWLAVSAPRVPQLTTMTKVIGAAPTFVEWTAALVHPCLNLARLHHGVAELPKFRIAGGGIMRDMGQSWSAPGAGGPFGWLNVAGSVRAMPTYLKGELHRDWGTLYVVDPFESDALPAEAAMEIHTETHWGLWSPGPLTKAVKLPGGPPSSNGRTDIGPLDAIPAGDAT</sequence>
<evidence type="ECO:0000259" key="14">
    <source>
        <dbReference type="Pfam" id="PF14896"/>
    </source>
</evidence>
<keyword evidence="8 12" id="KW-1133">Transmembrane helix</keyword>
<keyword evidence="7 12" id="KW-0812">Transmembrane</keyword>
<name>A0A840QD97_9PSEU</name>
<comment type="subcellular location">
    <subcellularLocation>
        <location evidence="2">Cell membrane</location>
        <topology evidence="2">Multi-pass membrane protein</topology>
    </subcellularLocation>
</comment>
<feature type="domain" description="Arabinosyltransferase C-terminal" evidence="14">
    <location>
        <begin position="689"/>
        <end position="746"/>
    </location>
</feature>
<evidence type="ECO:0000313" key="17">
    <source>
        <dbReference type="Proteomes" id="UP000584374"/>
    </source>
</evidence>
<dbReference type="GO" id="GO:0071555">
    <property type="term" value="P:cell wall organization"/>
    <property type="evidence" value="ECO:0007669"/>
    <property type="project" value="UniProtKB-KW"/>
</dbReference>
<evidence type="ECO:0000256" key="8">
    <source>
        <dbReference type="ARBA" id="ARBA00022989"/>
    </source>
</evidence>
<feature type="transmembrane region" description="Helical" evidence="12">
    <location>
        <begin position="560"/>
        <end position="583"/>
    </location>
</feature>
<comment type="caution">
    <text evidence="16">The sequence shown here is derived from an EMBL/GenBank/DDBJ whole genome shotgun (WGS) entry which is preliminary data.</text>
</comment>
<reference evidence="16 17" key="1">
    <citation type="submission" date="2020-08" db="EMBL/GenBank/DDBJ databases">
        <title>Sequencing the genomes of 1000 actinobacteria strains.</title>
        <authorList>
            <person name="Klenk H.-P."/>
        </authorList>
    </citation>
    <scope>NUCLEOTIDE SEQUENCE [LARGE SCALE GENOMIC DNA]</scope>
    <source>
        <strain evidence="16 17">DSM 45584</strain>
    </source>
</reference>
<evidence type="ECO:0000256" key="7">
    <source>
        <dbReference type="ARBA" id="ARBA00022692"/>
    </source>
</evidence>
<feature type="transmembrane region" description="Helical" evidence="12">
    <location>
        <begin position="21"/>
        <end position="39"/>
    </location>
</feature>
<feature type="transmembrane region" description="Helical" evidence="12">
    <location>
        <begin position="313"/>
        <end position="334"/>
    </location>
</feature>
<dbReference type="RefSeq" id="WP_184729481.1">
    <property type="nucleotide sequence ID" value="NZ_JACHIW010000002.1"/>
</dbReference>
<dbReference type="AlphaFoldDB" id="A0A840QD97"/>
<protein>
    <submittedName>
        <fullName evidence="16">Arabinosyltransferase C</fullName>
        <ecNumber evidence="16">2.4.2.-</ecNumber>
    </submittedName>
</protein>
<keyword evidence="17" id="KW-1185">Reference proteome</keyword>
<organism evidence="16 17">
    <name type="scientific">Saccharopolyspora phatthalungensis</name>
    <dbReference type="NCBI Taxonomy" id="664693"/>
    <lineage>
        <taxon>Bacteria</taxon>
        <taxon>Bacillati</taxon>
        <taxon>Actinomycetota</taxon>
        <taxon>Actinomycetes</taxon>
        <taxon>Pseudonocardiales</taxon>
        <taxon>Pseudonocardiaceae</taxon>
        <taxon>Saccharopolyspora</taxon>
    </lineage>
</organism>
<dbReference type="EMBL" id="JACHIW010000002">
    <property type="protein sequence ID" value="MBB5157967.1"/>
    <property type="molecule type" value="Genomic_DNA"/>
</dbReference>
<dbReference type="GO" id="GO:0052636">
    <property type="term" value="F:arabinosyltransferase activity"/>
    <property type="evidence" value="ECO:0007669"/>
    <property type="project" value="InterPro"/>
</dbReference>
<proteinExistence type="inferred from homology"/>
<evidence type="ECO:0000259" key="15">
    <source>
        <dbReference type="Pfam" id="PF17689"/>
    </source>
</evidence>
<evidence type="ECO:0000256" key="4">
    <source>
        <dbReference type="ARBA" id="ARBA00022475"/>
    </source>
</evidence>
<dbReference type="Pfam" id="PF14896">
    <property type="entry name" value="Arabino_trans_C"/>
    <property type="match status" value="2"/>
</dbReference>
<feature type="domain" description="Arabinofuranosyltransferase central" evidence="13">
    <location>
        <begin position="199"/>
        <end position="653"/>
    </location>
</feature>
<feature type="transmembrane region" description="Helical" evidence="12">
    <location>
        <begin position="346"/>
        <end position="362"/>
    </location>
</feature>
<evidence type="ECO:0000256" key="1">
    <source>
        <dbReference type="ARBA" id="ARBA00003001"/>
    </source>
</evidence>
<evidence type="ECO:0000256" key="6">
    <source>
        <dbReference type="ARBA" id="ARBA00022679"/>
    </source>
</evidence>
<feature type="transmembrane region" description="Helical" evidence="12">
    <location>
        <begin position="673"/>
        <end position="692"/>
    </location>
</feature>
<dbReference type="InterPro" id="IPR042486">
    <property type="entry name" value="Arabino_trans_C_2"/>
</dbReference>
<dbReference type="Pfam" id="PF17689">
    <property type="entry name" value="Arabino_trans_N"/>
    <property type="match status" value="1"/>
</dbReference>
<comment type="function">
    <text evidence="1">Arabinosyl transferase responsible for the polymerization of arabinose into the arabinan of arabinogalactan.</text>
</comment>
<feature type="transmembrane region" description="Helical" evidence="12">
    <location>
        <begin position="537"/>
        <end position="554"/>
    </location>
</feature>
<accession>A0A840QD97</accession>